<evidence type="ECO:0000313" key="3">
    <source>
        <dbReference type="EMBL" id="KGN94548.1"/>
    </source>
</evidence>
<dbReference type="SUPFAM" id="SSF89919">
    <property type="entry name" value="Ribosome-binding factor A, RbfA"/>
    <property type="match status" value="1"/>
</dbReference>
<dbReference type="NCBIfam" id="TIGR00082">
    <property type="entry name" value="rbfA"/>
    <property type="match status" value="1"/>
</dbReference>
<reference evidence="3 4" key="1">
    <citation type="submission" date="2014-08" db="EMBL/GenBank/DDBJ databases">
        <title>Porphyromonas crevioricanis strain:COT-253_OH1447 Genome sequencing.</title>
        <authorList>
            <person name="Wallis C."/>
            <person name="Deusch O."/>
            <person name="O'Flynn C."/>
            <person name="Davis I."/>
            <person name="Jospin G."/>
            <person name="Darling A.E."/>
            <person name="Coil D.A."/>
            <person name="Alexiev A."/>
            <person name="Horsfall A."/>
            <person name="Kirkwood N."/>
            <person name="Harris S."/>
            <person name="Eisen J.A."/>
        </authorList>
    </citation>
    <scope>NUCLEOTIDE SEQUENCE [LARGE SCALE GENOMIC DNA]</scope>
    <source>
        <strain evidence="4">COT-253 OH1447</strain>
    </source>
</reference>
<gene>
    <name evidence="2" type="primary">rbfA</name>
    <name evidence="3" type="ORF">HQ38_05760</name>
</gene>
<comment type="similarity">
    <text evidence="2">Belongs to the RbfA family.</text>
</comment>
<dbReference type="Proteomes" id="UP000030136">
    <property type="component" value="Unassembled WGS sequence"/>
</dbReference>
<comment type="subunit">
    <text evidence="2">Monomer. Binds 30S ribosomal subunits, but not 50S ribosomal subunits or 70S ribosomes.</text>
</comment>
<dbReference type="GO" id="GO:0005829">
    <property type="term" value="C:cytosol"/>
    <property type="evidence" value="ECO:0007669"/>
    <property type="project" value="TreeGrafter"/>
</dbReference>
<evidence type="ECO:0000256" key="2">
    <source>
        <dbReference type="HAMAP-Rule" id="MF_00003"/>
    </source>
</evidence>
<dbReference type="GO" id="GO:0043024">
    <property type="term" value="F:ribosomal small subunit binding"/>
    <property type="evidence" value="ECO:0007669"/>
    <property type="project" value="TreeGrafter"/>
</dbReference>
<dbReference type="InterPro" id="IPR023799">
    <property type="entry name" value="RbfA_dom_sf"/>
</dbReference>
<name>A0AB34PFK8_9PORP</name>
<dbReference type="InterPro" id="IPR015946">
    <property type="entry name" value="KH_dom-like_a/b"/>
</dbReference>
<dbReference type="GO" id="GO:0030490">
    <property type="term" value="P:maturation of SSU-rRNA"/>
    <property type="evidence" value="ECO:0007669"/>
    <property type="project" value="UniProtKB-UniRule"/>
</dbReference>
<dbReference type="EMBL" id="JQJC01000016">
    <property type="protein sequence ID" value="KGN94548.1"/>
    <property type="molecule type" value="Genomic_DNA"/>
</dbReference>
<dbReference type="PANTHER" id="PTHR33515">
    <property type="entry name" value="RIBOSOME-BINDING FACTOR A, CHLOROPLASTIC-RELATED"/>
    <property type="match status" value="1"/>
</dbReference>
<accession>A0AB34PFK8</accession>
<keyword evidence="1 2" id="KW-0690">Ribosome biogenesis</keyword>
<evidence type="ECO:0000256" key="1">
    <source>
        <dbReference type="ARBA" id="ARBA00022517"/>
    </source>
</evidence>
<dbReference type="HAMAP" id="MF_00003">
    <property type="entry name" value="RbfA"/>
    <property type="match status" value="1"/>
</dbReference>
<dbReference type="InterPro" id="IPR000238">
    <property type="entry name" value="RbfA"/>
</dbReference>
<keyword evidence="2" id="KW-0963">Cytoplasm</keyword>
<comment type="subcellular location">
    <subcellularLocation>
        <location evidence="2">Cytoplasm</location>
    </subcellularLocation>
</comment>
<comment type="function">
    <text evidence="2">One of several proteins that assist in the late maturation steps of the functional core of the 30S ribosomal subunit. Associates with free 30S ribosomal subunits (but not with 30S subunits that are part of 70S ribosomes or polysomes). Required for efficient processing of 16S rRNA. May interact with the 5'-terminal helix region of 16S rRNA.</text>
</comment>
<dbReference type="Gene3D" id="3.30.300.20">
    <property type="match status" value="1"/>
</dbReference>
<sequence length="111" mass="12888">MDSTRQSKISRLIQKELSEIFRLQTKALPGVIVSVTSVRVSADLSIARANLSIFPSDRAEELLKNIRSQASQVRFELGQRTRMQLRRIPELHFYIDDSLDYIERIDELLKK</sequence>
<comment type="caution">
    <text evidence="3">The sequence shown here is derived from an EMBL/GenBank/DDBJ whole genome shotgun (WGS) entry which is preliminary data.</text>
</comment>
<dbReference type="PANTHER" id="PTHR33515:SF1">
    <property type="entry name" value="RIBOSOME-BINDING FACTOR A, CHLOROPLASTIC-RELATED"/>
    <property type="match status" value="1"/>
</dbReference>
<dbReference type="RefSeq" id="WP_023937799.1">
    <property type="nucleotide sequence ID" value="NZ_FUXH01000023.1"/>
</dbReference>
<dbReference type="AlphaFoldDB" id="A0AB34PFK8"/>
<evidence type="ECO:0000313" key="4">
    <source>
        <dbReference type="Proteomes" id="UP000030136"/>
    </source>
</evidence>
<organism evidence="3 4">
    <name type="scientific">Porphyromonas crevioricanis</name>
    <dbReference type="NCBI Taxonomy" id="393921"/>
    <lineage>
        <taxon>Bacteria</taxon>
        <taxon>Pseudomonadati</taxon>
        <taxon>Bacteroidota</taxon>
        <taxon>Bacteroidia</taxon>
        <taxon>Bacteroidales</taxon>
        <taxon>Porphyromonadaceae</taxon>
        <taxon>Porphyromonas</taxon>
    </lineage>
</organism>
<dbReference type="Pfam" id="PF02033">
    <property type="entry name" value="RBFA"/>
    <property type="match status" value="1"/>
</dbReference>
<protein>
    <recommendedName>
        <fullName evidence="2">Ribosome-binding factor A</fullName>
    </recommendedName>
</protein>
<proteinExistence type="inferred from homology"/>